<dbReference type="GO" id="GO:0016746">
    <property type="term" value="F:acyltransferase activity"/>
    <property type="evidence" value="ECO:0000318"/>
    <property type="project" value="GO_Central"/>
</dbReference>
<gene>
    <name evidence="8" type="ORF">TVAG_313140</name>
</gene>
<dbReference type="PANTHER" id="PTHR13906">
    <property type="entry name" value="PORCUPINE"/>
    <property type="match status" value="1"/>
</dbReference>
<keyword evidence="4 7" id="KW-1133">Transmembrane helix</keyword>
<keyword evidence="2" id="KW-0808">Transferase</keyword>
<evidence type="ECO:0000256" key="3">
    <source>
        <dbReference type="ARBA" id="ARBA00022692"/>
    </source>
</evidence>
<feature type="transmembrane region" description="Helical" evidence="7">
    <location>
        <begin position="149"/>
        <end position="170"/>
    </location>
</feature>
<reference evidence="8" key="2">
    <citation type="journal article" date="2007" name="Science">
        <title>Draft genome sequence of the sexually transmitted pathogen Trichomonas vaginalis.</title>
        <authorList>
            <person name="Carlton J.M."/>
            <person name="Hirt R.P."/>
            <person name="Silva J.C."/>
            <person name="Delcher A.L."/>
            <person name="Schatz M."/>
            <person name="Zhao Q."/>
            <person name="Wortman J.R."/>
            <person name="Bidwell S.L."/>
            <person name="Alsmark U.C.M."/>
            <person name="Besteiro S."/>
            <person name="Sicheritz-Ponten T."/>
            <person name="Noel C.J."/>
            <person name="Dacks J.B."/>
            <person name="Foster P.G."/>
            <person name="Simillion C."/>
            <person name="Van de Peer Y."/>
            <person name="Miranda-Saavedra D."/>
            <person name="Barton G.J."/>
            <person name="Westrop G.D."/>
            <person name="Mueller S."/>
            <person name="Dessi D."/>
            <person name="Fiori P.L."/>
            <person name="Ren Q."/>
            <person name="Paulsen I."/>
            <person name="Zhang H."/>
            <person name="Bastida-Corcuera F.D."/>
            <person name="Simoes-Barbosa A."/>
            <person name="Brown M.T."/>
            <person name="Hayes R.D."/>
            <person name="Mukherjee M."/>
            <person name="Okumura C.Y."/>
            <person name="Schneider R."/>
            <person name="Smith A.J."/>
            <person name="Vanacova S."/>
            <person name="Villalvazo M."/>
            <person name="Haas B.J."/>
            <person name="Pertea M."/>
            <person name="Feldblyum T.V."/>
            <person name="Utterback T.R."/>
            <person name="Shu C.L."/>
            <person name="Osoegawa K."/>
            <person name="de Jong P.J."/>
            <person name="Hrdy I."/>
            <person name="Horvathova L."/>
            <person name="Zubacova Z."/>
            <person name="Dolezal P."/>
            <person name="Malik S.B."/>
            <person name="Logsdon J.M. Jr."/>
            <person name="Henze K."/>
            <person name="Gupta A."/>
            <person name="Wang C.C."/>
            <person name="Dunne R.L."/>
            <person name="Upcroft J.A."/>
            <person name="Upcroft P."/>
            <person name="White O."/>
            <person name="Salzberg S.L."/>
            <person name="Tang P."/>
            <person name="Chiu C.-H."/>
            <person name="Lee Y.-S."/>
            <person name="Embley T.M."/>
            <person name="Coombs G.H."/>
            <person name="Mottram J.C."/>
            <person name="Tachezy J."/>
            <person name="Fraser-Liggett C.M."/>
            <person name="Johnson P.J."/>
        </authorList>
    </citation>
    <scope>NUCLEOTIDE SEQUENCE [LARGE SCALE GENOMIC DNA]</scope>
    <source>
        <strain evidence="8">G3</strain>
    </source>
</reference>
<evidence type="ECO:0000256" key="6">
    <source>
        <dbReference type="ARBA" id="ARBA00023315"/>
    </source>
</evidence>
<keyword evidence="5 7" id="KW-0472">Membrane</keyword>
<proteinExistence type="predicted"/>
<evidence type="ECO:0000256" key="2">
    <source>
        <dbReference type="ARBA" id="ARBA00022679"/>
    </source>
</evidence>
<dbReference type="KEGG" id="tva:4744328"/>
<dbReference type="VEuPathDB" id="TrichDB:TVAGG3_0121500"/>
<dbReference type="PANTHER" id="PTHR13906:SF4">
    <property type="entry name" value="LYSOPHOSPHOLIPID ACYLTRANSFERASE 6"/>
    <property type="match status" value="1"/>
</dbReference>
<evidence type="ECO:0000313" key="9">
    <source>
        <dbReference type="Proteomes" id="UP000001542"/>
    </source>
</evidence>
<keyword evidence="6" id="KW-0012">Acyltransferase</keyword>
<evidence type="ECO:0000256" key="4">
    <source>
        <dbReference type="ARBA" id="ARBA00022989"/>
    </source>
</evidence>
<evidence type="ECO:0000256" key="7">
    <source>
        <dbReference type="SAM" id="Phobius"/>
    </source>
</evidence>
<dbReference type="OMA" id="NAWVSRY"/>
<reference evidence="8" key="1">
    <citation type="submission" date="2006-10" db="EMBL/GenBank/DDBJ databases">
        <authorList>
            <person name="Amadeo P."/>
            <person name="Zhao Q."/>
            <person name="Wortman J."/>
            <person name="Fraser-Liggett C."/>
            <person name="Carlton J."/>
        </authorList>
    </citation>
    <scope>NUCLEOTIDE SEQUENCE</scope>
    <source>
        <strain evidence="8">G3</strain>
    </source>
</reference>
<protein>
    <submittedName>
        <fullName evidence="8">MBOAT family protein</fullName>
    </submittedName>
</protein>
<dbReference type="InterPro" id="IPR049941">
    <property type="entry name" value="LPLAT_7/PORCN-like"/>
</dbReference>
<feature type="transmembrane region" description="Helical" evidence="7">
    <location>
        <begin position="105"/>
        <end position="124"/>
    </location>
</feature>
<dbReference type="RefSeq" id="XP_001299609.1">
    <property type="nucleotide sequence ID" value="XM_001299608.1"/>
</dbReference>
<dbReference type="InParanoid" id="A2G838"/>
<evidence type="ECO:0000256" key="5">
    <source>
        <dbReference type="ARBA" id="ARBA00023136"/>
    </source>
</evidence>
<dbReference type="EMBL" id="DS114593">
    <property type="protein sequence ID" value="EAX86679.1"/>
    <property type="molecule type" value="Genomic_DNA"/>
</dbReference>
<dbReference type="eggNOG" id="KOG2704">
    <property type="taxonomic scope" value="Eukaryota"/>
</dbReference>
<feature type="transmembrane region" description="Helical" evidence="7">
    <location>
        <begin position="336"/>
        <end position="354"/>
    </location>
</feature>
<feature type="transmembrane region" description="Helical" evidence="7">
    <location>
        <begin position="194"/>
        <end position="215"/>
    </location>
</feature>
<evidence type="ECO:0000256" key="1">
    <source>
        <dbReference type="ARBA" id="ARBA00004141"/>
    </source>
</evidence>
<evidence type="ECO:0000313" key="8">
    <source>
        <dbReference type="EMBL" id="EAX86679.1"/>
    </source>
</evidence>
<feature type="transmembrane region" description="Helical" evidence="7">
    <location>
        <begin position="37"/>
        <end position="69"/>
    </location>
</feature>
<dbReference type="Proteomes" id="UP000001542">
    <property type="component" value="Unassembled WGS sequence"/>
</dbReference>
<keyword evidence="9" id="KW-1185">Reference proteome</keyword>
<dbReference type="AlphaFoldDB" id="A2G838"/>
<sequence length="432" mass="49658">MVGKATIHNAFLTIGVVAGYPHGIVSRKLQNPLHRKLFHLICGLALSYALYGPSFLIVFLGDLIVYLTLFLPNPFILVGTLIPIAEIFYIHYTRLNTIGDWTSDLSGLIMFSALRLIMTTFNVFDGRKELKRENWKKMALSSPPPIFDFFVYLFSYSGLYSGPIVPFSAFKEILEMKSTPEEVSNDIKAGLKPFLLSLLNGFFYAICIKVFPTKMILEDKFYERPCFLQVVIAILYSYFHTSRYRFAWLGGEASLACQGAQRVQTYDTQYCRSFRPEFYYTQRQLGGLVNEWNHSVHFFLKEFIHVRVLSIGGSNTVAKFCTYMFSAFWHGFYPGYYVYAMVVFSNAFVDSIRFKLFSPLLESTVGTKVATILDCVYTQSMNSYQGAGWDLLWLSPYFYFLKRTKFGPFLLEFALIAVGYTFRVLSPKKKIE</sequence>
<dbReference type="STRING" id="5722.A2G838"/>
<feature type="transmembrane region" description="Helical" evidence="7">
    <location>
        <begin position="6"/>
        <end position="25"/>
    </location>
</feature>
<organism evidence="8 9">
    <name type="scientific">Trichomonas vaginalis (strain ATCC PRA-98 / G3)</name>
    <dbReference type="NCBI Taxonomy" id="412133"/>
    <lineage>
        <taxon>Eukaryota</taxon>
        <taxon>Metamonada</taxon>
        <taxon>Parabasalia</taxon>
        <taxon>Trichomonadida</taxon>
        <taxon>Trichomonadidae</taxon>
        <taxon>Trichomonas</taxon>
    </lineage>
</organism>
<comment type="subcellular location">
    <subcellularLocation>
        <location evidence="1">Membrane</location>
        <topology evidence="1">Multi-pass membrane protein</topology>
    </subcellularLocation>
</comment>
<dbReference type="GO" id="GO:0030258">
    <property type="term" value="P:lipid modification"/>
    <property type="evidence" value="ECO:0000318"/>
    <property type="project" value="GO_Central"/>
</dbReference>
<name>A2G838_TRIV3</name>
<dbReference type="GO" id="GO:0016020">
    <property type="term" value="C:membrane"/>
    <property type="evidence" value="ECO:0000318"/>
    <property type="project" value="GO_Central"/>
</dbReference>
<dbReference type="InterPro" id="IPR004299">
    <property type="entry name" value="MBOAT_fam"/>
</dbReference>
<dbReference type="OrthoDB" id="286734at2759"/>
<keyword evidence="3 7" id="KW-0812">Transmembrane</keyword>
<feature type="transmembrane region" description="Helical" evidence="7">
    <location>
        <begin position="406"/>
        <end position="425"/>
    </location>
</feature>
<feature type="transmembrane region" description="Helical" evidence="7">
    <location>
        <begin position="75"/>
        <end position="93"/>
    </location>
</feature>
<dbReference type="SMR" id="A2G838"/>
<accession>A2G838</accession>
<dbReference type="VEuPathDB" id="TrichDB:TVAG_313140"/>
<dbReference type="Pfam" id="PF03062">
    <property type="entry name" value="MBOAT"/>
    <property type="match status" value="1"/>
</dbReference>